<dbReference type="GO" id="GO:0015629">
    <property type="term" value="C:actin cytoskeleton"/>
    <property type="evidence" value="ECO:0007669"/>
    <property type="project" value="Ensembl"/>
</dbReference>
<accession>A0A096MKU1</accession>
<reference evidence="4 5" key="1">
    <citation type="submission" date="2012-03" db="EMBL/GenBank/DDBJ databases">
        <title>Whole Genome Assembly of Papio anubis.</title>
        <authorList>
            <person name="Liu Y.L."/>
            <person name="Abraham K.A."/>
            <person name="Akbar H.A."/>
            <person name="Ali S.A."/>
            <person name="Anosike U.A."/>
            <person name="Aqrawi P.A."/>
            <person name="Arias F.A."/>
            <person name="Attaway T.A."/>
            <person name="Awwad R.A."/>
            <person name="Babu C.B."/>
            <person name="Bandaranaike D.B."/>
            <person name="Battles P.B."/>
            <person name="Bell A.B."/>
            <person name="Beltran B.B."/>
            <person name="Berhane-Mersha D.B."/>
            <person name="Bess C.B."/>
            <person name="Bickham C.B."/>
            <person name="Bolden T.B."/>
            <person name="Carter K.C."/>
            <person name="Chau D.C."/>
            <person name="Chavez A.C."/>
            <person name="Clerc-Blankenburg K.C."/>
            <person name="Coyle M.C."/>
            <person name="Dao M.D."/>
            <person name="Davila M.L.D."/>
            <person name="Davy-Carroll L.D."/>
            <person name="Denson S.D."/>
            <person name="Dinh H.D."/>
            <person name="Fernandez S.F."/>
            <person name="Fernando P.F."/>
            <person name="Forbes L.F."/>
            <person name="Francis C.F."/>
            <person name="Francisco L.F."/>
            <person name="Fu Q.F."/>
            <person name="Garcia-Iii R.G."/>
            <person name="Garrett T.G."/>
            <person name="Gross S.G."/>
            <person name="Gubbala S.G."/>
            <person name="Hirani K.H."/>
            <person name="Hogues M.H."/>
            <person name="Hollins B.H."/>
            <person name="Jackson L.J."/>
            <person name="Javaid M.J."/>
            <person name="Jhangiani S.J."/>
            <person name="Johnson A.J."/>
            <person name="Johnson B.J."/>
            <person name="Jones J.J."/>
            <person name="Joshi V.J."/>
            <person name="Kalu J.K."/>
            <person name="Khan N.K."/>
            <person name="Korchina V.K."/>
            <person name="Kovar C.K."/>
            <person name="Lago L.L."/>
            <person name="Lara F.L."/>
            <person name="Le T.-K.L."/>
            <person name="Lee S.L."/>
            <person name="Legall-Iii F.L."/>
            <person name="Lemon S.L."/>
            <person name="Liu J.L."/>
            <person name="Liu Y.-S.L."/>
            <person name="Liyanage D.L."/>
            <person name="Lopez J.L."/>
            <person name="Lorensuhewa L.L."/>
            <person name="Mata R.M."/>
            <person name="Mathew T.M."/>
            <person name="Mercado C.M."/>
            <person name="Mercado I.M."/>
            <person name="Morales K.M."/>
            <person name="Morgan M.M."/>
            <person name="Munidasa M.M."/>
            <person name="Ngo D.N."/>
            <person name="Nguyen L.N."/>
            <person name="Nguyen T.N."/>
            <person name="Nguyen N.N."/>
            <person name="Obregon M.O."/>
            <person name="Okwuonu G.O."/>
            <person name="Ongeri F.O."/>
            <person name="Onwere C.O."/>
            <person name="Osifeso I.O."/>
            <person name="Parra A.P."/>
            <person name="Patil S.P."/>
            <person name="Perez A.P."/>
            <person name="Perez Y.P."/>
            <person name="Pham C.P."/>
            <person name="Pu L.-L.P."/>
            <person name="Puazo M.P."/>
            <person name="Quiroz J.Q."/>
            <person name="Rouhana J.R."/>
            <person name="Ruiz M.R."/>
            <person name="Ruiz S.-J.R."/>
            <person name="Saada N.S."/>
            <person name="Santibanez J.S."/>
            <person name="Scheel M.S."/>
            <person name="Schneider B.S."/>
            <person name="Simmons D.S."/>
            <person name="Sisson I.S."/>
            <person name="Tang L.-Y.T."/>
            <person name="Thornton R.T."/>
            <person name="Tisius J.T."/>
            <person name="Toledanes G.T."/>
            <person name="Trejos Z.T."/>
            <person name="Usmani K.U."/>
            <person name="Varghese R.V."/>
            <person name="Vattathil S.V."/>
            <person name="Vee V.V."/>
            <person name="Walker D.W."/>
            <person name="Weissenberger G.W."/>
            <person name="White C.W."/>
            <person name="Williams A.W."/>
            <person name="Woodworth J.W."/>
            <person name="Wright R.W."/>
            <person name="Zhu Y.Z."/>
            <person name="Han Y.H."/>
            <person name="Newsham I.N."/>
            <person name="Nazareth L.N."/>
            <person name="Worley K.W."/>
            <person name="Muzny D.M."/>
            <person name="Rogers J.R."/>
            <person name="Gibbs R.G."/>
        </authorList>
    </citation>
    <scope>NUCLEOTIDE SEQUENCE [LARGE SCALE GENOMIC DNA]</scope>
</reference>
<dbReference type="GO" id="GO:0005654">
    <property type="term" value="C:nucleoplasm"/>
    <property type="evidence" value="ECO:0007669"/>
    <property type="project" value="Ensembl"/>
</dbReference>
<dbReference type="InterPro" id="IPR002035">
    <property type="entry name" value="VWF_A"/>
</dbReference>
<reference evidence="4" key="3">
    <citation type="submission" date="2025-09" db="UniProtKB">
        <authorList>
            <consortium name="Ensembl"/>
        </authorList>
    </citation>
    <scope>IDENTIFICATION</scope>
</reference>
<dbReference type="eggNOG" id="KOG3768">
    <property type="taxonomic scope" value="Eukaryota"/>
</dbReference>
<protein>
    <submittedName>
        <fullName evidence="4">Integrator complex subunit 6</fullName>
    </submittedName>
</protein>
<dbReference type="PANTHER" id="PTHR12957:SF23">
    <property type="entry name" value="INTEGRATOR COMPLEX SUBUNIT 6"/>
    <property type="match status" value="1"/>
</dbReference>
<dbReference type="Proteomes" id="UP000028761">
    <property type="component" value="Chromosome 15"/>
</dbReference>
<dbReference type="GO" id="GO:0032039">
    <property type="term" value="C:integrator complex"/>
    <property type="evidence" value="ECO:0007669"/>
    <property type="project" value="Ensembl"/>
</dbReference>
<dbReference type="STRING" id="9555.ENSPANP00000000118"/>
<dbReference type="GO" id="GO:0000785">
    <property type="term" value="C:chromatin"/>
    <property type="evidence" value="ECO:0007669"/>
    <property type="project" value="Ensembl"/>
</dbReference>
<dbReference type="HOGENOM" id="CLU_006789_0_0_1"/>
<dbReference type="Pfam" id="PF25462">
    <property type="entry name" value="Beta-barrel_INTS6"/>
    <property type="match status" value="1"/>
</dbReference>
<feature type="compositionally biased region" description="Gly residues" evidence="1">
    <location>
        <begin position="55"/>
        <end position="67"/>
    </location>
</feature>
<dbReference type="OMA" id="LNQNHYG"/>
<evidence type="ECO:0000259" key="3">
    <source>
        <dbReference type="Pfam" id="PF25462"/>
    </source>
</evidence>
<feature type="compositionally biased region" description="Low complexity" evidence="1">
    <location>
        <begin position="45"/>
        <end position="54"/>
    </location>
</feature>
<dbReference type="GO" id="GO:0006368">
    <property type="term" value="P:transcription elongation by RNA polymerase II"/>
    <property type="evidence" value="ECO:0007669"/>
    <property type="project" value="Ensembl"/>
</dbReference>
<dbReference type="GO" id="GO:0071168">
    <property type="term" value="P:protein localization to chromatin"/>
    <property type="evidence" value="ECO:0007669"/>
    <property type="project" value="Ensembl"/>
</dbReference>
<organism evidence="4 5">
    <name type="scientific">Papio anubis</name>
    <name type="common">Olive baboon</name>
    <dbReference type="NCBI Taxonomy" id="9555"/>
    <lineage>
        <taxon>Eukaryota</taxon>
        <taxon>Metazoa</taxon>
        <taxon>Chordata</taxon>
        <taxon>Craniata</taxon>
        <taxon>Vertebrata</taxon>
        <taxon>Euteleostomi</taxon>
        <taxon>Mammalia</taxon>
        <taxon>Eutheria</taxon>
        <taxon>Euarchontoglires</taxon>
        <taxon>Primates</taxon>
        <taxon>Haplorrhini</taxon>
        <taxon>Catarrhini</taxon>
        <taxon>Cercopithecidae</taxon>
        <taxon>Cercopithecinae</taxon>
        <taxon>Papio</taxon>
    </lineage>
</organism>
<feature type="compositionally biased region" description="Low complexity" evidence="1">
    <location>
        <begin position="68"/>
        <end position="100"/>
    </location>
</feature>
<dbReference type="Gene3D" id="3.40.50.410">
    <property type="entry name" value="von Willebrand factor, type A domain"/>
    <property type="match status" value="1"/>
</dbReference>
<dbReference type="InterPro" id="IPR051113">
    <property type="entry name" value="Integrator_subunit6"/>
</dbReference>
<dbReference type="Ensembl" id="ENSPANT00000019007.3">
    <property type="protein sequence ID" value="ENSPANP00000000118.2"/>
    <property type="gene ID" value="ENSPANG00000007049.3"/>
</dbReference>
<evidence type="ECO:0000259" key="2">
    <source>
        <dbReference type="Pfam" id="PF13519"/>
    </source>
</evidence>
<gene>
    <name evidence="4" type="primary">INTS6</name>
</gene>
<dbReference type="GO" id="GO:0034472">
    <property type="term" value="P:snRNA 3'-end processing"/>
    <property type="evidence" value="ECO:0007669"/>
    <property type="project" value="TreeGrafter"/>
</dbReference>
<dbReference type="InterPro" id="IPR057413">
    <property type="entry name" value="Beta-barrel_INTS6"/>
</dbReference>
<evidence type="ECO:0000313" key="5">
    <source>
        <dbReference type="Proteomes" id="UP000028761"/>
    </source>
</evidence>
<keyword evidence="5" id="KW-1185">Reference proteome</keyword>
<dbReference type="AlphaFoldDB" id="A0A096MKU1"/>
<name>A0A096MKU1_PAPAN</name>
<sequence length="952" mass="105758">MPILLFLIDTSASMNQRSHLGTTYLDTAKGAVETFMKVPTDRVRAATPARRPAGGRVGEGGQGGGVGDLTAGAAGLGDPLPHRAGGRAGAASRARPGPGFRPRAVCGERSVCWGRRGGVAAACAVLWGRRGRWAPLLRLVTSPLCFPLARPVPLPVPQLRARDPASRGDRYMLVTFEEPPYAIKAGWKENHATFMNELKNLQAEGLTTLGQSLRTAFDLLNLNRLVTGIDNYGQGRNPFFLEPAIIITITDGSKLTTTSGVQDELHLPLNSPLPGSELTKEPFRWDQRLFALVLRLPGTMSVESEQLTGVPLDDSAITPMCEVTGGRSYSVCSPRMLNQCLESLVQKVQSGVVINFEKAGPDPSPVEDGQPDISRPFGSQPWHSCHKLIYVRPNPKTGVPIGHWPVPESFWPDQNSPTLPPRTSHPVVKFSCTDCEPMVIDKLPFDKYELEPSPLTQFILERKSPQTCWQVYVSNSAKYSELGHPFGYLKASTALNCVNLFVMPYNYPVLLPLLDDLFKVHKAKPTLKWRQSFESYLKTMPPYYLGPLKKAVRMMGAPNLIADSMEYGLSYSVISYLKKLSQQAKIESDRVIGSVGKKVVQETGIKVRSRSHGLSMAYRKDFQQLLQGISEDVPHRLLDLNMKEYTGFQVALLNKDLKPQTFRNAYDIPRRNLLDHLTRMRSNLLKSTRRFLKGQDEDQVHSVPIAQMGNYQEYLKQVPSPLRELDPDQPRRLHTFGNPFKLDKKGMMIDEADEFVAGPQNKHKRPGEPNMQGIPKRRRCMSPLLRGRQQNPVVNNHIGGKGPPAPTTQAQPDLIKPLPLHKISETTNDSIIHDVVENHVADQLSSDITPNAMDTEFSTSSPAGLLERPTNHMEALGHDHLGTNDLTVGGFLENHEEPRDKEQCAEENIPASSLNKGKKLMHCRSHEEVNTELKAQIMKEIRKPGRSLKSEC</sequence>
<dbReference type="GO" id="GO:0030674">
    <property type="term" value="F:protein-macromolecule adaptor activity"/>
    <property type="evidence" value="ECO:0007669"/>
    <property type="project" value="Ensembl"/>
</dbReference>
<evidence type="ECO:0000256" key="1">
    <source>
        <dbReference type="SAM" id="MobiDB-lite"/>
    </source>
</evidence>
<dbReference type="PANTHER" id="PTHR12957">
    <property type="entry name" value="DEAD/H BOX POLYPEPTIDE 26/DICE1-RELATED"/>
    <property type="match status" value="1"/>
</dbReference>
<dbReference type="Bgee" id="ENSPANG00000007049">
    <property type="expression patterns" value="Expressed in testis and 68 other cell types or tissues"/>
</dbReference>
<proteinExistence type="predicted"/>
<evidence type="ECO:0000313" key="4">
    <source>
        <dbReference type="Ensembl" id="ENSPANP00000000118.2"/>
    </source>
</evidence>
<reference evidence="4" key="2">
    <citation type="submission" date="2025-08" db="UniProtKB">
        <authorList>
            <consortium name="Ensembl"/>
        </authorList>
    </citation>
    <scope>IDENTIFICATION</scope>
</reference>
<feature type="region of interest" description="Disordered" evidence="1">
    <location>
        <begin position="42"/>
        <end position="100"/>
    </location>
</feature>
<feature type="domain" description="VWFA" evidence="2">
    <location>
        <begin position="167"/>
        <end position="252"/>
    </location>
</feature>
<dbReference type="FunFam" id="3.40.50.410:FF:000010">
    <property type="entry name" value="Integrator complex subunit 6 like"/>
    <property type="match status" value="1"/>
</dbReference>
<dbReference type="InterPro" id="IPR036465">
    <property type="entry name" value="vWFA_dom_sf"/>
</dbReference>
<dbReference type="GO" id="GO:0160240">
    <property type="term" value="P:RNA polymerase II transcription initiation surveillance"/>
    <property type="evidence" value="ECO:0007669"/>
    <property type="project" value="Ensembl"/>
</dbReference>
<dbReference type="Pfam" id="PF13519">
    <property type="entry name" value="VWA_2"/>
    <property type="match status" value="1"/>
</dbReference>
<feature type="domain" description="Integrator complex subunit 6-like beta-barrel" evidence="3">
    <location>
        <begin position="382"/>
        <end position="519"/>
    </location>
</feature>
<dbReference type="GeneTree" id="ENSGT00390000016655"/>
<dbReference type="GO" id="GO:0160232">
    <property type="term" value="C:INTAC complex"/>
    <property type="evidence" value="ECO:0007669"/>
    <property type="project" value="Ensembl"/>
</dbReference>